<dbReference type="EMBL" id="UOEA01000064">
    <property type="protein sequence ID" value="VAV84324.1"/>
    <property type="molecule type" value="Genomic_DNA"/>
</dbReference>
<keyword evidence="6 8" id="KW-0456">Lyase</keyword>
<keyword evidence="2" id="KW-0004">4Fe-4S</keyword>
<evidence type="ECO:0000256" key="6">
    <source>
        <dbReference type="ARBA" id="ARBA00023239"/>
    </source>
</evidence>
<dbReference type="InterPro" id="IPR051208">
    <property type="entry name" value="Class-I_Fumarase/Tartrate_DH"/>
</dbReference>
<organism evidence="8">
    <name type="scientific">hydrothermal vent metagenome</name>
    <dbReference type="NCBI Taxonomy" id="652676"/>
    <lineage>
        <taxon>unclassified sequences</taxon>
        <taxon>metagenomes</taxon>
        <taxon>ecological metagenomes</taxon>
    </lineage>
</organism>
<keyword evidence="5" id="KW-0411">Iron-sulfur</keyword>
<evidence type="ECO:0000256" key="2">
    <source>
        <dbReference type="ARBA" id="ARBA00022485"/>
    </source>
</evidence>
<dbReference type="GO" id="GO:0051539">
    <property type="term" value="F:4 iron, 4 sulfur cluster binding"/>
    <property type="evidence" value="ECO:0007669"/>
    <property type="project" value="UniProtKB-KW"/>
</dbReference>
<dbReference type="PANTHER" id="PTHR30389:SF17">
    <property type="entry name" value="L(+)-TARTRATE DEHYDRATASE SUBUNIT ALPHA-RELATED"/>
    <property type="match status" value="1"/>
</dbReference>
<evidence type="ECO:0000256" key="4">
    <source>
        <dbReference type="ARBA" id="ARBA00023004"/>
    </source>
</evidence>
<dbReference type="EC" id="4.2.1.32" evidence="8"/>
<gene>
    <name evidence="8" type="ORF">MNBD_DELTA01-1352</name>
</gene>
<dbReference type="AlphaFoldDB" id="A0A3B0QRJ3"/>
<feature type="domain" description="Fe-S hydro-lyase tartrate dehydratase alpha-type catalytic" evidence="7">
    <location>
        <begin position="12"/>
        <end position="276"/>
    </location>
</feature>
<dbReference type="GO" id="GO:0004333">
    <property type="term" value="F:fumarate hydratase activity"/>
    <property type="evidence" value="ECO:0007669"/>
    <property type="project" value="UniProtKB-EC"/>
</dbReference>
<dbReference type="NCBIfam" id="NF004885">
    <property type="entry name" value="PRK06246.1"/>
    <property type="match status" value="1"/>
</dbReference>
<accession>A0A3B0QRJ3</accession>
<proteinExistence type="inferred from homology"/>
<evidence type="ECO:0000313" key="8">
    <source>
        <dbReference type="EMBL" id="VAV84324.1"/>
    </source>
</evidence>
<evidence type="ECO:0000259" key="7">
    <source>
        <dbReference type="Pfam" id="PF05681"/>
    </source>
</evidence>
<dbReference type="Pfam" id="PF05681">
    <property type="entry name" value="Fumerase"/>
    <property type="match status" value="1"/>
</dbReference>
<evidence type="ECO:0000256" key="3">
    <source>
        <dbReference type="ARBA" id="ARBA00022723"/>
    </source>
</evidence>
<keyword evidence="3" id="KW-0479">Metal-binding</keyword>
<name>A0A3B0QRJ3_9ZZZZ</name>
<sequence length="278" mass="29356">MRQVSSKLISAKVKELCLKAATDLGPDIQDALKAALKKEESPLGRDILTQIITNFEIAAKEKKPMCQDTGLAVFFVELGREVELDGLLDEAIDEGVRQGYEEGFLRKSLCDPFSRKNTGDNTPSVIHTTIVEGKSIKISMAPKGGGSENMSALKMLKPSDGLEGIKKFVIETIKTGGGNPCPPIIVGVGIGGNFEKSAILAKKALMRELGHSNPDPVLAALEGDLAIGVNNLGIGPMGFGGVTTALGVHVEAAPCHIASLPVSVNIQCHAARHKEITI</sequence>
<evidence type="ECO:0000256" key="1">
    <source>
        <dbReference type="ARBA" id="ARBA00008876"/>
    </source>
</evidence>
<protein>
    <submittedName>
        <fullName evidence="8">Fumarate hydratase class I, alpha region L(+)-tartrate dehydratase alpha subunit</fullName>
        <ecNumber evidence="8">4.2.1.2</ecNumber>
        <ecNumber evidence="8">4.2.1.32</ecNumber>
    </submittedName>
</protein>
<comment type="similarity">
    <text evidence="1">Belongs to the class-I fumarase family.</text>
</comment>
<evidence type="ECO:0000256" key="5">
    <source>
        <dbReference type="ARBA" id="ARBA00023014"/>
    </source>
</evidence>
<dbReference type="GO" id="GO:0046872">
    <property type="term" value="F:metal ion binding"/>
    <property type="evidence" value="ECO:0007669"/>
    <property type="project" value="UniProtKB-KW"/>
</dbReference>
<dbReference type="EC" id="4.2.1.2" evidence="8"/>
<dbReference type="PANTHER" id="PTHR30389">
    <property type="entry name" value="FUMARATE HYDRATASE-RELATED"/>
    <property type="match status" value="1"/>
</dbReference>
<dbReference type="GO" id="GO:0008730">
    <property type="term" value="F:L(+)-tartrate dehydratase activity"/>
    <property type="evidence" value="ECO:0007669"/>
    <property type="project" value="UniProtKB-EC"/>
</dbReference>
<dbReference type="NCBIfam" id="TIGR00722">
    <property type="entry name" value="ttdA_fumA_fumB"/>
    <property type="match status" value="1"/>
</dbReference>
<keyword evidence="4" id="KW-0408">Iron</keyword>
<reference evidence="8" key="1">
    <citation type="submission" date="2018-06" db="EMBL/GenBank/DDBJ databases">
        <authorList>
            <person name="Zhirakovskaya E."/>
        </authorList>
    </citation>
    <scope>NUCLEOTIDE SEQUENCE</scope>
</reference>
<dbReference type="InterPro" id="IPR004646">
    <property type="entry name" value="Fe-S_hydro-lyase_TtdA-typ_cat"/>
</dbReference>